<dbReference type="InterPro" id="IPR027417">
    <property type="entry name" value="P-loop_NTPase"/>
</dbReference>
<organism evidence="8 9">
    <name type="scientific">Aequorivita aquimaris</name>
    <dbReference type="NCBI Taxonomy" id="1548749"/>
    <lineage>
        <taxon>Bacteria</taxon>
        <taxon>Pseudomonadati</taxon>
        <taxon>Bacteroidota</taxon>
        <taxon>Flavobacteriia</taxon>
        <taxon>Flavobacteriales</taxon>
        <taxon>Flavobacteriaceae</taxon>
        <taxon>Aequorivita</taxon>
    </lineage>
</organism>
<dbReference type="RefSeq" id="WP_062622644.1">
    <property type="nucleotide sequence ID" value="NZ_JRWG01000007.1"/>
</dbReference>
<dbReference type="OrthoDB" id="9800332at2"/>
<evidence type="ECO:0000256" key="6">
    <source>
        <dbReference type="ARBA" id="ARBA00023141"/>
    </source>
</evidence>
<keyword evidence="7" id="KW-0460">Magnesium</keyword>
<feature type="binding site" evidence="7">
    <location>
        <position position="32"/>
    </location>
    <ligand>
        <name>substrate</name>
    </ligand>
</feature>
<dbReference type="PATRIC" id="fig|1548749.3.peg.2384"/>
<comment type="caution">
    <text evidence="7">Lacks conserved residue(s) required for the propagation of feature annotation.</text>
</comment>
<keyword evidence="5 7" id="KW-0067">ATP-binding</keyword>
<dbReference type="GO" id="GO:0008652">
    <property type="term" value="P:amino acid biosynthetic process"/>
    <property type="evidence" value="ECO:0007669"/>
    <property type="project" value="UniProtKB-KW"/>
</dbReference>
<proteinExistence type="inferred from homology"/>
<dbReference type="GO" id="GO:0005829">
    <property type="term" value="C:cytosol"/>
    <property type="evidence" value="ECO:0007669"/>
    <property type="project" value="TreeGrafter"/>
</dbReference>
<evidence type="ECO:0000313" key="8">
    <source>
        <dbReference type="EMBL" id="KXN98354.1"/>
    </source>
</evidence>
<keyword evidence="7" id="KW-0963">Cytoplasm</keyword>
<keyword evidence="6 7" id="KW-0057">Aromatic amino acid biosynthesis</keyword>
<dbReference type="UniPathway" id="UPA00053">
    <property type="reaction ID" value="UER00088"/>
</dbReference>
<name>A0A137RFS4_9FLAO</name>
<dbReference type="Gene3D" id="3.40.50.300">
    <property type="entry name" value="P-loop containing nucleotide triphosphate hydrolases"/>
    <property type="match status" value="1"/>
</dbReference>
<keyword evidence="9" id="KW-1185">Reference proteome</keyword>
<reference evidence="8 9" key="2">
    <citation type="journal article" date="2016" name="Int. J. Syst. Evol. Microbiol.">
        <title>Vitellibacter aquimaris sp. nov., a marine bacterium isolated from seawater.</title>
        <authorList>
            <person name="Thevarajoo S."/>
            <person name="Selvaratnam C."/>
            <person name="Goh K.M."/>
            <person name="Hong K.W."/>
            <person name="Chan X.Y."/>
            <person name="Chan K.G."/>
            <person name="Chong C.S."/>
        </authorList>
    </citation>
    <scope>NUCLEOTIDE SEQUENCE [LARGE SCALE GENOMIC DNA]</scope>
    <source>
        <strain evidence="8 9">D-24</strain>
    </source>
</reference>
<evidence type="ECO:0000313" key="9">
    <source>
        <dbReference type="Proteomes" id="UP000070138"/>
    </source>
</evidence>
<keyword evidence="1 7" id="KW-0028">Amino-acid biosynthesis</keyword>
<sequence length="173" mass="19574">MKIILVGYMGSGKSSIGKKVAEVLRLPFKDMDTEIEKAEGISVSKIFSEKGEVYFRKVENTILKELLKNPHSFVLATGGGTPCYSDAMEFIQKQKDIVSVYLKIPIDILVSRLFSEKAERPLIAHLGSEVELEDFIRKHLFERAFYYNQADLIIEVGPESVAETVEKIILKLF</sequence>
<comment type="caution">
    <text evidence="8">The sequence shown here is derived from an EMBL/GenBank/DDBJ whole genome shotgun (WGS) entry which is preliminary data.</text>
</comment>
<comment type="subunit">
    <text evidence="7">Monomer.</text>
</comment>
<evidence type="ECO:0000256" key="7">
    <source>
        <dbReference type="HAMAP-Rule" id="MF_00109"/>
    </source>
</evidence>
<dbReference type="SUPFAM" id="SSF52540">
    <property type="entry name" value="P-loop containing nucleoside triphosphate hydrolases"/>
    <property type="match status" value="1"/>
</dbReference>
<reference evidence="9" key="1">
    <citation type="submission" date="2014-10" db="EMBL/GenBank/DDBJ databases">
        <title>Genome sequencing of Vitellibacter sp. D-24.</title>
        <authorList>
            <person name="Thevarajoo S."/>
            <person name="Selvaratnam C."/>
            <person name="Goh K.M."/>
            <person name="Chong C.S."/>
        </authorList>
    </citation>
    <scope>NUCLEOTIDE SEQUENCE [LARGE SCALE GENOMIC DNA]</scope>
    <source>
        <strain evidence="9">D-24</strain>
    </source>
</reference>
<dbReference type="InterPro" id="IPR000623">
    <property type="entry name" value="Shikimate_kinase/TSH1"/>
</dbReference>
<keyword evidence="4 7" id="KW-0418">Kinase</keyword>
<comment type="function">
    <text evidence="7">Catalyzes the specific phosphorylation of the 3-hydroxyl group of shikimic acid using ATP as a cosubstrate.</text>
</comment>
<evidence type="ECO:0000256" key="2">
    <source>
        <dbReference type="ARBA" id="ARBA00022679"/>
    </source>
</evidence>
<dbReference type="PRINTS" id="PR01100">
    <property type="entry name" value="SHIKIMTKNASE"/>
</dbReference>
<evidence type="ECO:0000256" key="3">
    <source>
        <dbReference type="ARBA" id="ARBA00022741"/>
    </source>
</evidence>
<dbReference type="GO" id="GO:0000287">
    <property type="term" value="F:magnesium ion binding"/>
    <property type="evidence" value="ECO:0007669"/>
    <property type="project" value="UniProtKB-UniRule"/>
</dbReference>
<dbReference type="EMBL" id="JRWG01000007">
    <property type="protein sequence ID" value="KXN98354.1"/>
    <property type="molecule type" value="Genomic_DNA"/>
</dbReference>
<keyword evidence="7" id="KW-0479">Metal-binding</keyword>
<comment type="cofactor">
    <cofactor evidence="7">
        <name>Mg(2+)</name>
        <dbReference type="ChEBI" id="CHEBI:18420"/>
    </cofactor>
    <text evidence="7">Binds 1 Mg(2+) ion per subunit.</text>
</comment>
<dbReference type="PANTHER" id="PTHR21087:SF16">
    <property type="entry name" value="SHIKIMATE KINASE 1, CHLOROPLASTIC"/>
    <property type="match status" value="1"/>
</dbReference>
<dbReference type="GO" id="GO:0009073">
    <property type="term" value="P:aromatic amino acid family biosynthetic process"/>
    <property type="evidence" value="ECO:0007669"/>
    <property type="project" value="UniProtKB-KW"/>
</dbReference>
<feature type="binding site" evidence="7">
    <location>
        <position position="143"/>
    </location>
    <ligand>
        <name>substrate</name>
    </ligand>
</feature>
<feature type="binding site" evidence="7">
    <location>
        <begin position="10"/>
        <end position="15"/>
    </location>
    <ligand>
        <name>ATP</name>
        <dbReference type="ChEBI" id="CHEBI:30616"/>
    </ligand>
</feature>
<feature type="binding site" evidence="7">
    <location>
        <position position="79"/>
    </location>
    <ligand>
        <name>substrate</name>
    </ligand>
</feature>
<dbReference type="Pfam" id="PF01202">
    <property type="entry name" value="SKI"/>
    <property type="match status" value="1"/>
</dbReference>
<accession>A0A137RFS4</accession>
<evidence type="ECO:0000256" key="4">
    <source>
        <dbReference type="ARBA" id="ARBA00022777"/>
    </source>
</evidence>
<dbReference type="InterPro" id="IPR031322">
    <property type="entry name" value="Shikimate/glucono_kinase"/>
</dbReference>
<feature type="binding site" evidence="7">
    <location>
        <position position="120"/>
    </location>
    <ligand>
        <name>ATP</name>
        <dbReference type="ChEBI" id="CHEBI:30616"/>
    </ligand>
</feature>
<dbReference type="PANTHER" id="PTHR21087">
    <property type="entry name" value="SHIKIMATE KINASE"/>
    <property type="match status" value="1"/>
</dbReference>
<dbReference type="GO" id="GO:0009423">
    <property type="term" value="P:chorismate biosynthetic process"/>
    <property type="evidence" value="ECO:0007669"/>
    <property type="project" value="UniProtKB-UniRule"/>
</dbReference>
<evidence type="ECO:0000256" key="5">
    <source>
        <dbReference type="ARBA" id="ARBA00022840"/>
    </source>
</evidence>
<comment type="catalytic activity">
    <reaction evidence="7">
        <text>shikimate + ATP = 3-phosphoshikimate + ADP + H(+)</text>
        <dbReference type="Rhea" id="RHEA:13121"/>
        <dbReference type="ChEBI" id="CHEBI:15378"/>
        <dbReference type="ChEBI" id="CHEBI:30616"/>
        <dbReference type="ChEBI" id="CHEBI:36208"/>
        <dbReference type="ChEBI" id="CHEBI:145989"/>
        <dbReference type="ChEBI" id="CHEBI:456216"/>
        <dbReference type="EC" id="2.7.1.71"/>
    </reaction>
</comment>
<comment type="subcellular location">
    <subcellularLocation>
        <location evidence="7">Cytoplasm</location>
    </subcellularLocation>
</comment>
<comment type="similarity">
    <text evidence="7">Belongs to the shikimate kinase family.</text>
</comment>
<gene>
    <name evidence="7" type="primary">aroK</name>
    <name evidence="8" type="ORF">LS48_11365</name>
</gene>
<keyword evidence="3 7" id="KW-0547">Nucleotide-binding</keyword>
<dbReference type="HAMAP" id="MF_00109">
    <property type="entry name" value="Shikimate_kinase"/>
    <property type="match status" value="1"/>
</dbReference>
<dbReference type="GO" id="GO:0005524">
    <property type="term" value="F:ATP binding"/>
    <property type="evidence" value="ECO:0007669"/>
    <property type="project" value="UniProtKB-UniRule"/>
</dbReference>
<dbReference type="Proteomes" id="UP000070138">
    <property type="component" value="Unassembled WGS sequence"/>
</dbReference>
<dbReference type="CDD" id="cd00464">
    <property type="entry name" value="SK"/>
    <property type="match status" value="1"/>
</dbReference>
<evidence type="ECO:0000256" key="1">
    <source>
        <dbReference type="ARBA" id="ARBA00022605"/>
    </source>
</evidence>
<feature type="binding site" evidence="7">
    <location>
        <position position="56"/>
    </location>
    <ligand>
        <name>substrate</name>
    </ligand>
</feature>
<dbReference type="EC" id="2.7.1.71" evidence="7"/>
<dbReference type="AlphaFoldDB" id="A0A137RFS4"/>
<feature type="binding site" evidence="7">
    <location>
        <position position="14"/>
    </location>
    <ligand>
        <name>Mg(2+)</name>
        <dbReference type="ChEBI" id="CHEBI:18420"/>
    </ligand>
</feature>
<comment type="pathway">
    <text evidence="7">Metabolic intermediate biosynthesis; chorismate biosynthesis; chorismate from D-erythrose 4-phosphate and phosphoenolpyruvate: step 5/7.</text>
</comment>
<dbReference type="STRING" id="1548749.LS48_11365"/>
<keyword evidence="2 7" id="KW-0808">Transferase</keyword>
<dbReference type="GO" id="GO:0004765">
    <property type="term" value="F:shikimate kinase activity"/>
    <property type="evidence" value="ECO:0007669"/>
    <property type="project" value="UniProtKB-UniRule"/>
</dbReference>
<protein>
    <recommendedName>
        <fullName evidence="7">Shikimate kinase</fullName>
        <shortName evidence="7">SK</shortName>
        <ecNumber evidence="7">2.7.1.71</ecNumber>
    </recommendedName>
</protein>